<protein>
    <submittedName>
        <fullName evidence="5">ArsR/SmtB family transcription factor</fullName>
    </submittedName>
</protein>
<dbReference type="PROSITE" id="PS50987">
    <property type="entry name" value="HTH_ARSR_2"/>
    <property type="match status" value="1"/>
</dbReference>
<dbReference type="InterPro" id="IPR051081">
    <property type="entry name" value="HTH_MetalResp_TranReg"/>
</dbReference>
<dbReference type="GO" id="GO:0003700">
    <property type="term" value="F:DNA-binding transcription factor activity"/>
    <property type="evidence" value="ECO:0007669"/>
    <property type="project" value="InterPro"/>
</dbReference>
<feature type="domain" description="HTH arsR-type" evidence="4">
    <location>
        <begin position="6"/>
        <end position="99"/>
    </location>
</feature>
<accession>A0AB39R043</accession>
<dbReference type="SMART" id="SM00418">
    <property type="entry name" value="HTH_ARSR"/>
    <property type="match status" value="1"/>
</dbReference>
<dbReference type="Gene3D" id="1.10.10.10">
    <property type="entry name" value="Winged helix-like DNA-binding domain superfamily/Winged helix DNA-binding domain"/>
    <property type="match status" value="1"/>
</dbReference>
<proteinExistence type="predicted"/>
<keyword evidence="2" id="KW-0238">DNA-binding</keyword>
<keyword evidence="3" id="KW-0804">Transcription</keyword>
<dbReference type="InterPro" id="IPR001845">
    <property type="entry name" value="HTH_ArsR_DNA-bd_dom"/>
</dbReference>
<dbReference type="SUPFAM" id="SSF46785">
    <property type="entry name" value="Winged helix' DNA-binding domain"/>
    <property type="match status" value="1"/>
</dbReference>
<sequence length="115" mass="12372">MRDHSSPADSDITLPRLLGALGDPTRLGIVRILSDGAERGWGQFSAPVAKSTLSHHLKMLREAGVTQTRQEGTRCYVRLRRDALEARFPGLLPALLSAAAADDTGGHVAERDETA</sequence>
<dbReference type="InterPro" id="IPR011991">
    <property type="entry name" value="ArsR-like_HTH"/>
</dbReference>
<dbReference type="GO" id="GO:0003677">
    <property type="term" value="F:DNA binding"/>
    <property type="evidence" value="ECO:0007669"/>
    <property type="project" value="UniProtKB-KW"/>
</dbReference>
<keyword evidence="1" id="KW-0805">Transcription regulation</keyword>
<dbReference type="InterPro" id="IPR036390">
    <property type="entry name" value="WH_DNA-bd_sf"/>
</dbReference>
<dbReference type="InterPro" id="IPR036388">
    <property type="entry name" value="WH-like_DNA-bd_sf"/>
</dbReference>
<evidence type="ECO:0000256" key="2">
    <source>
        <dbReference type="ARBA" id="ARBA00023125"/>
    </source>
</evidence>
<organism evidence="5">
    <name type="scientific">Streptomyces sp. R39</name>
    <dbReference type="NCBI Taxonomy" id="3238631"/>
    <lineage>
        <taxon>Bacteria</taxon>
        <taxon>Bacillati</taxon>
        <taxon>Actinomycetota</taxon>
        <taxon>Actinomycetes</taxon>
        <taxon>Kitasatosporales</taxon>
        <taxon>Streptomycetaceae</taxon>
        <taxon>Streptomyces</taxon>
    </lineage>
</organism>
<dbReference type="EMBL" id="CP163441">
    <property type="protein sequence ID" value="XDQ48151.1"/>
    <property type="molecule type" value="Genomic_DNA"/>
</dbReference>
<dbReference type="PANTHER" id="PTHR33154">
    <property type="entry name" value="TRANSCRIPTIONAL REGULATOR, ARSR FAMILY"/>
    <property type="match status" value="1"/>
</dbReference>
<dbReference type="AlphaFoldDB" id="A0AB39R043"/>
<dbReference type="PRINTS" id="PR00778">
    <property type="entry name" value="HTHARSR"/>
</dbReference>
<evidence type="ECO:0000313" key="5">
    <source>
        <dbReference type="EMBL" id="XDQ48151.1"/>
    </source>
</evidence>
<reference evidence="5" key="1">
    <citation type="submission" date="2024-07" db="EMBL/GenBank/DDBJ databases">
        <authorList>
            <person name="Yu S.T."/>
        </authorList>
    </citation>
    <scope>NUCLEOTIDE SEQUENCE</scope>
    <source>
        <strain evidence="5">R39</strain>
    </source>
</reference>
<dbReference type="RefSeq" id="WP_369226981.1">
    <property type="nucleotide sequence ID" value="NZ_CP163441.1"/>
</dbReference>
<evidence type="ECO:0000256" key="1">
    <source>
        <dbReference type="ARBA" id="ARBA00023015"/>
    </source>
</evidence>
<gene>
    <name evidence="5" type="ORF">AB5J52_41085</name>
</gene>
<dbReference type="PANTHER" id="PTHR33154:SF12">
    <property type="entry name" value="TRANSCRIPTIONAL REGULATORY PROTEIN"/>
    <property type="match status" value="1"/>
</dbReference>
<evidence type="ECO:0000259" key="4">
    <source>
        <dbReference type="PROSITE" id="PS50987"/>
    </source>
</evidence>
<name>A0AB39R043_9ACTN</name>
<dbReference type="Pfam" id="PF01022">
    <property type="entry name" value="HTH_5"/>
    <property type="match status" value="1"/>
</dbReference>
<evidence type="ECO:0000256" key="3">
    <source>
        <dbReference type="ARBA" id="ARBA00023163"/>
    </source>
</evidence>
<dbReference type="CDD" id="cd00090">
    <property type="entry name" value="HTH_ARSR"/>
    <property type="match status" value="1"/>
</dbReference>